<protein>
    <submittedName>
        <fullName evidence="1">Uncharacterized protein</fullName>
    </submittedName>
</protein>
<name>A0A376AD98_9HYPH</name>
<dbReference type="AlphaFoldDB" id="A0A376AD98"/>
<gene>
    <name evidence="1" type="ORF">RHIZ70_1442</name>
</gene>
<proteinExistence type="predicted"/>
<dbReference type="REBASE" id="300480">
    <property type="entry name" value="M.Rse1503ORF1442P"/>
</dbReference>
<keyword evidence="2" id="KW-1185">Reference proteome</keyword>
<sequence>MERHTADYAVPRLKKVVNGEDTRGITGDTGWQGGGGFRFCTLGEPLFDADGNVSPAVTFPDLAAHVFFCETGSPIPKRADGASPLIGTFQNRAIYLLHSAEAVGVAREQAGNVLTGAVLEALPLPDKDFAGARIVYAEGCTVPDDRLSALGITFKQIPYQIEGI</sequence>
<evidence type="ECO:0000313" key="2">
    <source>
        <dbReference type="Proteomes" id="UP000254764"/>
    </source>
</evidence>
<accession>A0A376AD98</accession>
<dbReference type="EMBL" id="UEYP01000001">
    <property type="protein sequence ID" value="SSC65734.1"/>
    <property type="molecule type" value="Genomic_DNA"/>
</dbReference>
<reference evidence="2" key="1">
    <citation type="submission" date="2018-07" db="EMBL/GenBank/DDBJ databases">
        <authorList>
            <person name="Peiro R."/>
            <person name="Begona"/>
            <person name="Cbmso G."/>
            <person name="Lopez M."/>
            <person name="Gonzalez S."/>
        </authorList>
    </citation>
    <scope>NUCLEOTIDE SEQUENCE [LARGE SCALE GENOMIC DNA]</scope>
</reference>
<dbReference type="Proteomes" id="UP000254764">
    <property type="component" value="Unassembled WGS sequence"/>
</dbReference>
<organism evidence="1 2">
    <name type="scientific">Ciceribacter selenitireducens ATCC BAA-1503</name>
    <dbReference type="NCBI Taxonomy" id="1336235"/>
    <lineage>
        <taxon>Bacteria</taxon>
        <taxon>Pseudomonadati</taxon>
        <taxon>Pseudomonadota</taxon>
        <taxon>Alphaproteobacteria</taxon>
        <taxon>Hyphomicrobiales</taxon>
        <taxon>Rhizobiaceae</taxon>
        <taxon>Ciceribacter</taxon>
    </lineage>
</organism>
<evidence type="ECO:0000313" key="1">
    <source>
        <dbReference type="EMBL" id="SSC65734.1"/>
    </source>
</evidence>